<sequence length="98" mass="10899">MREPRGSRAVSSDHVTGGADIGVRYYIERCRRRWRAPGSAYPPAGSGGRAGAAPRLPRLSPGLPVLIRTPLIRLLIQTFRVLIRALIRVLRNDLVMAW</sequence>
<dbReference type="EMBL" id="BMRP01000007">
    <property type="protein sequence ID" value="GGU59505.1"/>
    <property type="molecule type" value="Genomic_DNA"/>
</dbReference>
<evidence type="ECO:0000313" key="1">
    <source>
        <dbReference type="EMBL" id="GGU59505.1"/>
    </source>
</evidence>
<proteinExistence type="predicted"/>
<protein>
    <submittedName>
        <fullName evidence="1">Uncharacterized protein</fullName>
    </submittedName>
</protein>
<comment type="caution">
    <text evidence="1">The sequence shown here is derived from an EMBL/GenBank/DDBJ whole genome shotgun (WGS) entry which is preliminary data.</text>
</comment>
<evidence type="ECO:0000313" key="2">
    <source>
        <dbReference type="Proteomes" id="UP000654471"/>
    </source>
</evidence>
<accession>A0ABQ2V0M1</accession>
<reference evidence="2" key="1">
    <citation type="journal article" date="2019" name="Int. J. Syst. Evol. Microbiol.">
        <title>The Global Catalogue of Microorganisms (GCM) 10K type strain sequencing project: providing services to taxonomists for standard genome sequencing and annotation.</title>
        <authorList>
            <consortium name="The Broad Institute Genomics Platform"/>
            <consortium name="The Broad Institute Genome Sequencing Center for Infectious Disease"/>
            <person name="Wu L."/>
            <person name="Ma J."/>
        </authorList>
    </citation>
    <scope>NUCLEOTIDE SEQUENCE [LARGE SCALE GENOMIC DNA]</scope>
    <source>
        <strain evidence="2">JCM 3399</strain>
    </source>
</reference>
<gene>
    <name evidence="1" type="ORF">GCM10010211_25540</name>
</gene>
<dbReference type="Proteomes" id="UP000654471">
    <property type="component" value="Unassembled WGS sequence"/>
</dbReference>
<organism evidence="1 2">
    <name type="scientific">Streptomyces albospinus</name>
    <dbReference type="NCBI Taxonomy" id="285515"/>
    <lineage>
        <taxon>Bacteria</taxon>
        <taxon>Bacillati</taxon>
        <taxon>Actinomycetota</taxon>
        <taxon>Actinomycetes</taxon>
        <taxon>Kitasatosporales</taxon>
        <taxon>Streptomycetaceae</taxon>
        <taxon>Streptomyces</taxon>
    </lineage>
</organism>
<keyword evidence="2" id="KW-1185">Reference proteome</keyword>
<name>A0ABQ2V0M1_9ACTN</name>